<name>A0A6J1G7L1_CUCMO</name>
<gene>
    <name evidence="4" type="primary">LOC111451601</name>
</gene>
<dbReference type="GO" id="GO:0008270">
    <property type="term" value="F:zinc ion binding"/>
    <property type="evidence" value="ECO:0007669"/>
    <property type="project" value="UniProtKB-KW"/>
</dbReference>
<dbReference type="InterPro" id="IPR051826">
    <property type="entry name" value="E3_ubiquitin-ligase_domain"/>
</dbReference>
<dbReference type="GO" id="GO:0061630">
    <property type="term" value="F:ubiquitin protein ligase activity"/>
    <property type="evidence" value="ECO:0007669"/>
    <property type="project" value="TreeGrafter"/>
</dbReference>
<dbReference type="SMART" id="SM00184">
    <property type="entry name" value="RING"/>
    <property type="match status" value="1"/>
</dbReference>
<organism evidence="3 4">
    <name type="scientific">Cucurbita moschata</name>
    <name type="common">Winter crookneck squash</name>
    <name type="synonym">Cucurbita pepo var. moschata</name>
    <dbReference type="NCBI Taxonomy" id="3662"/>
    <lineage>
        <taxon>Eukaryota</taxon>
        <taxon>Viridiplantae</taxon>
        <taxon>Streptophyta</taxon>
        <taxon>Embryophyta</taxon>
        <taxon>Tracheophyta</taxon>
        <taxon>Spermatophyta</taxon>
        <taxon>Magnoliopsida</taxon>
        <taxon>eudicotyledons</taxon>
        <taxon>Gunneridae</taxon>
        <taxon>Pentapetalae</taxon>
        <taxon>rosids</taxon>
        <taxon>fabids</taxon>
        <taxon>Cucurbitales</taxon>
        <taxon>Cucurbitaceae</taxon>
        <taxon>Cucurbiteae</taxon>
        <taxon>Cucurbita</taxon>
    </lineage>
</organism>
<proteinExistence type="predicted"/>
<dbReference type="InterPro" id="IPR013083">
    <property type="entry name" value="Znf_RING/FYVE/PHD"/>
</dbReference>
<dbReference type="CDD" id="cd16454">
    <property type="entry name" value="RING-H2_PA-TM-RING"/>
    <property type="match status" value="1"/>
</dbReference>
<evidence type="ECO:0000259" key="2">
    <source>
        <dbReference type="PROSITE" id="PS50089"/>
    </source>
</evidence>
<keyword evidence="1" id="KW-0479">Metal-binding</keyword>
<dbReference type="AlphaFoldDB" id="A0A6J1G7L1"/>
<evidence type="ECO:0000313" key="3">
    <source>
        <dbReference type="Proteomes" id="UP000504609"/>
    </source>
</evidence>
<dbReference type="PROSITE" id="PS50089">
    <property type="entry name" value="ZF_RING_2"/>
    <property type="match status" value="1"/>
</dbReference>
<dbReference type="Pfam" id="PF13639">
    <property type="entry name" value="zf-RING_2"/>
    <property type="match status" value="1"/>
</dbReference>
<evidence type="ECO:0000313" key="4">
    <source>
        <dbReference type="RefSeq" id="XP_022947841.1"/>
    </source>
</evidence>
<dbReference type="RefSeq" id="XP_022947841.1">
    <property type="nucleotide sequence ID" value="XM_023092073.1"/>
</dbReference>
<dbReference type="Proteomes" id="UP000504609">
    <property type="component" value="Unplaced"/>
</dbReference>
<protein>
    <submittedName>
        <fullName evidence="4">NEP1-interacting protein-like 1</fullName>
    </submittedName>
</protein>
<evidence type="ECO:0000256" key="1">
    <source>
        <dbReference type="PROSITE-ProRule" id="PRU00175"/>
    </source>
</evidence>
<dbReference type="PANTHER" id="PTHR22765">
    <property type="entry name" value="RING FINGER AND PROTEASE ASSOCIATED DOMAIN-CONTAINING"/>
    <property type="match status" value="1"/>
</dbReference>
<keyword evidence="1" id="KW-0863">Zinc-finger</keyword>
<accession>A0A6J1G7L1</accession>
<sequence>MPFANASTLRYSLRRNHGADQLLQLRLGYSSRLISRSPSAGLPYDILEETPSTPMADALFPLPLRELEDPLFCHAYLVELVSSFNLGSVTWNPIVQKITSFVTQWAAVDYDAKFQLVADIDYIQMFWMEKHRGSVGRGVMVEERVVLEETGVAAAEKQGIGGEECSVCYESYEAEKGGEKEVAKIPCGHAFHKSCILTWFQRSNSCPLCRAKL</sequence>
<dbReference type="KEGG" id="cmos:111451601"/>
<dbReference type="GeneID" id="111451601"/>
<dbReference type="SUPFAM" id="SSF57850">
    <property type="entry name" value="RING/U-box"/>
    <property type="match status" value="1"/>
</dbReference>
<feature type="domain" description="RING-type" evidence="2">
    <location>
        <begin position="165"/>
        <end position="210"/>
    </location>
</feature>
<dbReference type="GO" id="GO:0006511">
    <property type="term" value="P:ubiquitin-dependent protein catabolic process"/>
    <property type="evidence" value="ECO:0007669"/>
    <property type="project" value="TreeGrafter"/>
</dbReference>
<dbReference type="InterPro" id="IPR001841">
    <property type="entry name" value="Znf_RING"/>
</dbReference>
<keyword evidence="1" id="KW-0862">Zinc</keyword>
<reference evidence="4" key="1">
    <citation type="submission" date="2025-08" db="UniProtKB">
        <authorList>
            <consortium name="RefSeq"/>
        </authorList>
    </citation>
    <scope>IDENTIFICATION</scope>
    <source>
        <tissue evidence="4">Young leaves</tissue>
    </source>
</reference>
<dbReference type="Gene3D" id="3.30.40.10">
    <property type="entry name" value="Zinc/RING finger domain, C3HC4 (zinc finger)"/>
    <property type="match status" value="1"/>
</dbReference>
<keyword evidence="3" id="KW-1185">Reference proteome</keyword>